<protein>
    <submittedName>
        <fullName evidence="9">Conjugal transfer protein</fullName>
    </submittedName>
</protein>
<accession>A0A2K2TIU8</accession>
<feature type="domain" description="TraD/TraG TraM recognition site" evidence="8">
    <location>
        <begin position="672"/>
        <end position="790"/>
    </location>
</feature>
<proteinExistence type="inferred from homology"/>
<dbReference type="SUPFAM" id="SSF52540">
    <property type="entry name" value="P-loop containing nucleoside triphosphate hydrolases"/>
    <property type="match status" value="1"/>
</dbReference>
<dbReference type="PANTHER" id="PTHR37937:SF1">
    <property type="entry name" value="CONJUGATIVE TRANSFER: DNA TRANSPORT"/>
    <property type="match status" value="1"/>
</dbReference>
<name>A0A2K2TIU8_LIMFE</name>
<evidence type="ECO:0000256" key="6">
    <source>
        <dbReference type="ARBA" id="ARBA00023136"/>
    </source>
</evidence>
<comment type="similarity">
    <text evidence="2">Belongs to the VirD4/TraG family.</text>
</comment>
<comment type="caution">
    <text evidence="9">The sequence shown here is derived from an EMBL/GenBank/DDBJ whole genome shotgun (WGS) entry which is preliminary data.</text>
</comment>
<evidence type="ECO:0000256" key="2">
    <source>
        <dbReference type="ARBA" id="ARBA00008806"/>
    </source>
</evidence>
<dbReference type="InterPro" id="IPR027417">
    <property type="entry name" value="P-loop_NTPase"/>
</dbReference>
<feature type="transmembrane region" description="Helical" evidence="7">
    <location>
        <begin position="96"/>
        <end position="114"/>
    </location>
</feature>
<keyword evidence="5 7" id="KW-1133">Transmembrane helix</keyword>
<dbReference type="InterPro" id="IPR003688">
    <property type="entry name" value="TraG/VirD4"/>
</dbReference>
<dbReference type="PANTHER" id="PTHR37937">
    <property type="entry name" value="CONJUGATIVE TRANSFER: DNA TRANSPORT"/>
    <property type="match status" value="1"/>
</dbReference>
<keyword evidence="3" id="KW-1003">Cell membrane</keyword>
<dbReference type="AlphaFoldDB" id="A0A2K2TIU8"/>
<keyword evidence="4 7" id="KW-0812">Transmembrane</keyword>
<evidence type="ECO:0000256" key="4">
    <source>
        <dbReference type="ARBA" id="ARBA00022692"/>
    </source>
</evidence>
<dbReference type="InterPro" id="IPR051539">
    <property type="entry name" value="T4SS-coupling_protein"/>
</dbReference>
<evidence type="ECO:0000256" key="1">
    <source>
        <dbReference type="ARBA" id="ARBA00004651"/>
    </source>
</evidence>
<dbReference type="Gene3D" id="3.40.50.300">
    <property type="entry name" value="P-loop containing nucleotide triphosphate hydrolases"/>
    <property type="match status" value="1"/>
</dbReference>
<sequence length="1027" mass="115910">MAYNYDRERQLKDGQDNKVIGTWPVLIALWGLWAVLMTFVANWFTGAIRAIIGAFTSPQMVNMLHGDLTNNPMSGLLAQLGVKNFLNFDVIGLAPLIWWVIEAVLTIAILPLLIRIRIRWQPRKHNQYGNDRLATGKEIIRQYPQIPDRQYSYPGYGGIPVAHYKPGKQLIKSHPALFWKMSVLPRFKEFGAKIKLLKYNGDLPAPVKGYYSIDQTTVNNLIIGISRSGKGETLVMPFVDILSRAEKKSSMVVNDPKGEIYQMSYNTLRKRGYDVQVLNVQNTDYSMSYNPLQRIVDYAKDGYFDEVQDAVNSLSTSIYVDPNAKDKFWQNSSINLLNSLILAVIDHAKRNDDWEEVTMDNVLHMMTDLGSKQVNVNKAGDIIPDDPEEAGTTVDDPTPVGQKNKLLVYFAKLQKLNEENYSQFRQMALDAFAQSKFAGDETAGNIYSSAMEGIKIYQQSNIAKLTSMNSVNFESLGFPRTIKIKLPVERYKFKTAILEFTSSMKNESVKVLEKRQIGVDKLGIVFCPIKTTLPDDFSVSVSFDFYRNDPTVKKDKIVFEAHKVYKKKGIGRWNYELDPYNGEKILDHVEMRPIKNTLHAKPANEETAAEKKAIGTVSPEVTMMYSERPVALFLVTPPNNPSYNQLPAFAVDQIFNTLWKAGADVGRKTFTRVHFILDEFGNMPTIQDMSQKVSIGLGANLLFSIVVQNLEQLEVHYNKQEAATIQSNCQNLLYILTNSDQTASTISKAIGKRSVVVETISNRVGKVRGSNVSQQVISQDILTSQELMHFMGGEMVVVRSVYRMDQKGNPVSALPIFDHGISSMPYRSTFLSKELDDTTTLADIAIKSLHRSIDLKARRIDYNDAYEQIIQLINDQQPDSPNIPMDPNNLNAVMGATTDQLQTGNVAATAFALDTEDDYADEAEPYNDEDINPIFSPEELVDESDQGVLFRASALTLLSKLLRNIANSAEAQKPLYKDPYLYWHKHNSWDYVEGLLVNSPAMIERLHNAIENRRKKYNDGTLTSQEV</sequence>
<evidence type="ECO:0000256" key="5">
    <source>
        <dbReference type="ARBA" id="ARBA00022989"/>
    </source>
</evidence>
<dbReference type="EMBL" id="POTQ01000009">
    <property type="protein sequence ID" value="PNV57946.1"/>
    <property type="molecule type" value="Genomic_DNA"/>
</dbReference>
<dbReference type="CDD" id="cd01127">
    <property type="entry name" value="TrwB_TraG_TraD_VirD4"/>
    <property type="match status" value="2"/>
</dbReference>
<keyword evidence="6 7" id="KW-0472">Membrane</keyword>
<dbReference type="InterPro" id="IPR032689">
    <property type="entry name" value="TraG-D_C"/>
</dbReference>
<comment type="subcellular location">
    <subcellularLocation>
        <location evidence="1">Cell membrane</location>
        <topology evidence="1">Multi-pass membrane protein</topology>
    </subcellularLocation>
</comment>
<dbReference type="Pfam" id="PF02534">
    <property type="entry name" value="T4SS-DNA_transf"/>
    <property type="match status" value="1"/>
</dbReference>
<reference evidence="9 10" key="1">
    <citation type="submission" date="2018-01" db="EMBL/GenBank/DDBJ databases">
        <title>Draft genome sequence of the feruloyl esterase-producing strain Lactobacillus fermentum CRL 1446, isolated from artisanal goat milk cheese.</title>
        <authorList>
            <person name="Abeijon Mukdsi M.C."/>
            <person name="Saavedra L."/>
            <person name="Gauffin Cano M.P."/>
            <person name="Hebert E.M."/>
            <person name="Medina R.B."/>
        </authorList>
    </citation>
    <scope>NUCLEOTIDE SEQUENCE [LARGE SCALE GENOMIC DNA]</scope>
    <source>
        <strain evidence="9 10">CRL 1446</strain>
    </source>
</reference>
<dbReference type="GO" id="GO:0005886">
    <property type="term" value="C:plasma membrane"/>
    <property type="evidence" value="ECO:0007669"/>
    <property type="project" value="UniProtKB-SubCell"/>
</dbReference>
<dbReference type="NCBIfam" id="NF045973">
    <property type="entry name" value="conju_CD1115"/>
    <property type="match status" value="1"/>
</dbReference>
<evidence type="ECO:0000313" key="9">
    <source>
        <dbReference type="EMBL" id="PNV57946.1"/>
    </source>
</evidence>
<organism evidence="9 10">
    <name type="scientific">Limosilactobacillus fermentum</name>
    <name type="common">Lactobacillus fermentum</name>
    <dbReference type="NCBI Taxonomy" id="1613"/>
    <lineage>
        <taxon>Bacteria</taxon>
        <taxon>Bacillati</taxon>
        <taxon>Bacillota</taxon>
        <taxon>Bacilli</taxon>
        <taxon>Lactobacillales</taxon>
        <taxon>Lactobacillaceae</taxon>
        <taxon>Limosilactobacillus</taxon>
    </lineage>
</organism>
<dbReference type="Pfam" id="PF12696">
    <property type="entry name" value="TraG-D_C"/>
    <property type="match status" value="1"/>
</dbReference>
<feature type="transmembrane region" description="Helical" evidence="7">
    <location>
        <begin position="21"/>
        <end position="44"/>
    </location>
</feature>
<evidence type="ECO:0000256" key="7">
    <source>
        <dbReference type="SAM" id="Phobius"/>
    </source>
</evidence>
<dbReference type="Proteomes" id="UP000236514">
    <property type="component" value="Unassembled WGS sequence"/>
</dbReference>
<gene>
    <name evidence="9" type="ORF">C1Y38_05590</name>
</gene>
<evidence type="ECO:0000256" key="3">
    <source>
        <dbReference type="ARBA" id="ARBA00022475"/>
    </source>
</evidence>
<evidence type="ECO:0000259" key="8">
    <source>
        <dbReference type="Pfam" id="PF12696"/>
    </source>
</evidence>
<evidence type="ECO:0000313" key="10">
    <source>
        <dbReference type="Proteomes" id="UP000236514"/>
    </source>
</evidence>